<sequence>MENIIFVKNLKRDFYLKKGIFKRKRQIVQVIKDVSFTVNKGEIYGLLGQNGAGKTTIIKILLSLLLPTSGDVRIMGYDVITESKYFSQKINFVFEGERGLYRRLTAKENLEYFSNLYYIDSKISKKRIERLLDIVGLKEYGSSKVETFSKGMIQRLLIAKSLVNDPEIIFMDEPTIGLDPVGAKDLKNIITNLRENKKTIFLTSHYLKEIDELCDRVSIIDKGITVVEGTTKELKKKTFNICETEILLESIEEDIIFYLRKNKSIKEVVVSLDFCNNVLLSIKHLDIPEILSYILFFIRDCKIISIYKKEPTLENAYIKILGEINEKY</sequence>
<dbReference type="SMART" id="SM00382">
    <property type="entry name" value="AAA"/>
    <property type="match status" value="1"/>
</dbReference>
<dbReference type="PANTHER" id="PTHR42711:SF5">
    <property type="entry name" value="ABC TRANSPORTER ATP-BINDING PROTEIN NATA"/>
    <property type="match status" value="1"/>
</dbReference>
<dbReference type="Proteomes" id="UP000823123">
    <property type="component" value="Unassembled WGS sequence"/>
</dbReference>
<dbReference type="InterPro" id="IPR003593">
    <property type="entry name" value="AAA+_ATPase"/>
</dbReference>
<dbReference type="PROSITE" id="PS50893">
    <property type="entry name" value="ABC_TRANSPORTER_2"/>
    <property type="match status" value="1"/>
</dbReference>
<proteinExistence type="inferred from homology"/>
<evidence type="ECO:0000313" key="7">
    <source>
        <dbReference type="Proteomes" id="UP000823123"/>
    </source>
</evidence>
<comment type="caution">
    <text evidence="6">The sequence shown here is derived from an EMBL/GenBank/DDBJ whole genome shotgun (WGS) entry which is preliminary data.</text>
</comment>
<dbReference type="InterPro" id="IPR027417">
    <property type="entry name" value="P-loop_NTPase"/>
</dbReference>
<evidence type="ECO:0000259" key="5">
    <source>
        <dbReference type="PROSITE" id="PS50893"/>
    </source>
</evidence>
<evidence type="ECO:0000256" key="1">
    <source>
        <dbReference type="ARBA" id="ARBA00005417"/>
    </source>
</evidence>
<gene>
    <name evidence="6" type="ORF">IBJ83_06965</name>
</gene>
<feature type="domain" description="ABC transporter" evidence="5">
    <location>
        <begin position="15"/>
        <end position="247"/>
    </location>
</feature>
<dbReference type="Gene3D" id="3.40.50.300">
    <property type="entry name" value="P-loop containing nucleotide triphosphate hydrolases"/>
    <property type="match status" value="1"/>
</dbReference>
<protein>
    <submittedName>
        <fullName evidence="6">ABC transporter ATP-binding protein</fullName>
    </submittedName>
</protein>
<accession>A0ABS1CAA2</accession>
<dbReference type="InterPro" id="IPR050763">
    <property type="entry name" value="ABC_transporter_ATP-binding"/>
</dbReference>
<keyword evidence="4 6" id="KW-0067">ATP-binding</keyword>
<dbReference type="SUPFAM" id="SSF52540">
    <property type="entry name" value="P-loop containing nucleoside triphosphate hydrolases"/>
    <property type="match status" value="1"/>
</dbReference>
<dbReference type="InterPro" id="IPR003439">
    <property type="entry name" value="ABC_transporter-like_ATP-bd"/>
</dbReference>
<keyword evidence="7" id="KW-1185">Reference proteome</keyword>
<dbReference type="GO" id="GO:0005524">
    <property type="term" value="F:ATP binding"/>
    <property type="evidence" value="ECO:0007669"/>
    <property type="project" value="UniProtKB-KW"/>
</dbReference>
<evidence type="ECO:0000256" key="4">
    <source>
        <dbReference type="ARBA" id="ARBA00022840"/>
    </source>
</evidence>
<dbReference type="PANTHER" id="PTHR42711">
    <property type="entry name" value="ABC TRANSPORTER ATP-BINDING PROTEIN"/>
    <property type="match status" value="1"/>
</dbReference>
<comment type="similarity">
    <text evidence="1">Belongs to the ABC transporter superfamily.</text>
</comment>
<evidence type="ECO:0000313" key="6">
    <source>
        <dbReference type="EMBL" id="MBK1469049.1"/>
    </source>
</evidence>
<evidence type="ECO:0000256" key="2">
    <source>
        <dbReference type="ARBA" id="ARBA00022448"/>
    </source>
</evidence>
<keyword evidence="3" id="KW-0547">Nucleotide-binding</keyword>
<reference evidence="6 7" key="1">
    <citation type="submission" date="2020-09" db="EMBL/GenBank/DDBJ databases">
        <title>Parvimonas S3374 sp. nov.</title>
        <authorList>
            <person name="Buhl M."/>
        </authorList>
    </citation>
    <scope>NUCLEOTIDE SEQUENCE [LARGE SCALE GENOMIC DNA]</scope>
    <source>
        <strain evidence="6 7">S3374</strain>
    </source>
</reference>
<keyword evidence="2" id="KW-0813">Transport</keyword>
<dbReference type="Pfam" id="PF00005">
    <property type="entry name" value="ABC_tran"/>
    <property type="match status" value="1"/>
</dbReference>
<dbReference type="InterPro" id="IPR017871">
    <property type="entry name" value="ABC_transporter-like_CS"/>
</dbReference>
<evidence type="ECO:0000256" key="3">
    <source>
        <dbReference type="ARBA" id="ARBA00022741"/>
    </source>
</evidence>
<dbReference type="PROSITE" id="PS00211">
    <property type="entry name" value="ABC_TRANSPORTER_1"/>
    <property type="match status" value="1"/>
</dbReference>
<organism evidence="6 7">
    <name type="scientific">Parvimonas parva</name>
    <dbReference type="NCBI Taxonomy" id="2769485"/>
    <lineage>
        <taxon>Bacteria</taxon>
        <taxon>Bacillati</taxon>
        <taxon>Bacillota</taxon>
        <taxon>Tissierellia</taxon>
        <taxon>Tissierellales</taxon>
        <taxon>Peptoniphilaceae</taxon>
        <taxon>Parvimonas</taxon>
    </lineage>
</organism>
<name>A0ABS1CAA2_9FIRM</name>
<dbReference type="EMBL" id="JACVDA010000022">
    <property type="protein sequence ID" value="MBK1469049.1"/>
    <property type="molecule type" value="Genomic_DNA"/>
</dbReference>
<dbReference type="RefSeq" id="WP_201275904.1">
    <property type="nucleotide sequence ID" value="NZ_JACVDA010000022.1"/>
</dbReference>